<keyword evidence="4" id="KW-1185">Reference proteome</keyword>
<dbReference type="GO" id="GO:0003682">
    <property type="term" value="F:chromatin binding"/>
    <property type="evidence" value="ECO:0007669"/>
    <property type="project" value="InterPro"/>
</dbReference>
<sequence length="324" mass="35891">MWRPSRTDGTSVVLNYQEISRMQEVMEGNNGCIPVCSVVQDLEQRLSGNQGSEGERVLPWRQVSQRPHNESASSKAKLRMKFLRHRSTASSSKAPVSSAIMPIPSSAPSSNVRARGMRLEAKSARDDAWFDVGTFLSHRVGRTGRPEVHVRFSGFRSKDDEWVDVRTSLRERSLPCEASDCVAILPGDLVLCFQERPDHALHFDADVQEVKRRKHDARGCRCRFLVCYRHDGTSEVLPLRKICRRPEADLRFHFSQTKSSYAQSSACSSSEAASSINAPPALETFPAQPLPVICMQAVHNTSATSGASQLVVTSEGIPQAIIVS</sequence>
<dbReference type="EMBL" id="KZ772782">
    <property type="protein sequence ID" value="PTQ31560.1"/>
    <property type="molecule type" value="Genomic_DNA"/>
</dbReference>
<dbReference type="PANTHER" id="PTHR33827">
    <property type="entry name" value="PROTEIN SAWADEE HOMEODOMAIN HOMOLOG 2"/>
    <property type="match status" value="1"/>
</dbReference>
<dbReference type="Proteomes" id="UP000244005">
    <property type="component" value="Unassembled WGS sequence"/>
</dbReference>
<dbReference type="InterPro" id="IPR032001">
    <property type="entry name" value="SAWADEE_dom"/>
</dbReference>
<evidence type="ECO:0000313" key="3">
    <source>
        <dbReference type="EMBL" id="PTQ31559.1"/>
    </source>
</evidence>
<name>A0A2R6WCI9_MARPO</name>
<dbReference type="Pfam" id="PF16719">
    <property type="entry name" value="SAWADEE"/>
    <property type="match status" value="1"/>
</dbReference>
<dbReference type="Gramene" id="Mp8g13690.2">
    <property type="protein sequence ID" value="Mp8g13690.2.cds1"/>
    <property type="gene ID" value="Mp8g13690"/>
</dbReference>
<reference evidence="4" key="1">
    <citation type="journal article" date="2017" name="Cell">
        <title>Insights into land plant evolution garnered from the Marchantia polymorpha genome.</title>
        <authorList>
            <person name="Bowman J.L."/>
            <person name="Kohchi T."/>
            <person name="Yamato K.T."/>
            <person name="Jenkins J."/>
            <person name="Shu S."/>
            <person name="Ishizaki K."/>
            <person name="Yamaoka S."/>
            <person name="Nishihama R."/>
            <person name="Nakamura Y."/>
            <person name="Berger F."/>
            <person name="Adam C."/>
            <person name="Aki S.S."/>
            <person name="Althoff F."/>
            <person name="Araki T."/>
            <person name="Arteaga-Vazquez M.A."/>
            <person name="Balasubrmanian S."/>
            <person name="Barry K."/>
            <person name="Bauer D."/>
            <person name="Boehm C.R."/>
            <person name="Briginshaw L."/>
            <person name="Caballero-Perez J."/>
            <person name="Catarino B."/>
            <person name="Chen F."/>
            <person name="Chiyoda S."/>
            <person name="Chovatia M."/>
            <person name="Davies K.M."/>
            <person name="Delmans M."/>
            <person name="Demura T."/>
            <person name="Dierschke T."/>
            <person name="Dolan L."/>
            <person name="Dorantes-Acosta A.E."/>
            <person name="Eklund D.M."/>
            <person name="Florent S.N."/>
            <person name="Flores-Sandoval E."/>
            <person name="Fujiyama A."/>
            <person name="Fukuzawa H."/>
            <person name="Galik B."/>
            <person name="Grimanelli D."/>
            <person name="Grimwood J."/>
            <person name="Grossniklaus U."/>
            <person name="Hamada T."/>
            <person name="Haseloff J."/>
            <person name="Hetherington A.J."/>
            <person name="Higo A."/>
            <person name="Hirakawa Y."/>
            <person name="Hundley H.N."/>
            <person name="Ikeda Y."/>
            <person name="Inoue K."/>
            <person name="Inoue S.I."/>
            <person name="Ishida S."/>
            <person name="Jia Q."/>
            <person name="Kakita M."/>
            <person name="Kanazawa T."/>
            <person name="Kawai Y."/>
            <person name="Kawashima T."/>
            <person name="Kennedy M."/>
            <person name="Kinose K."/>
            <person name="Kinoshita T."/>
            <person name="Kohara Y."/>
            <person name="Koide E."/>
            <person name="Komatsu K."/>
            <person name="Kopischke S."/>
            <person name="Kubo M."/>
            <person name="Kyozuka J."/>
            <person name="Lagercrantz U."/>
            <person name="Lin S.S."/>
            <person name="Lindquist E."/>
            <person name="Lipzen A.M."/>
            <person name="Lu C.W."/>
            <person name="De Luna E."/>
            <person name="Martienssen R.A."/>
            <person name="Minamino N."/>
            <person name="Mizutani M."/>
            <person name="Mizutani M."/>
            <person name="Mochizuki N."/>
            <person name="Monte I."/>
            <person name="Mosher R."/>
            <person name="Nagasaki H."/>
            <person name="Nakagami H."/>
            <person name="Naramoto S."/>
            <person name="Nishitani K."/>
            <person name="Ohtani M."/>
            <person name="Okamoto T."/>
            <person name="Okumura M."/>
            <person name="Phillips J."/>
            <person name="Pollak B."/>
            <person name="Reinders A."/>
            <person name="Rovekamp M."/>
            <person name="Sano R."/>
            <person name="Sawa S."/>
            <person name="Schmid M.W."/>
            <person name="Shirakawa M."/>
            <person name="Solano R."/>
            <person name="Spunde A."/>
            <person name="Suetsugu N."/>
            <person name="Sugano S."/>
            <person name="Sugiyama A."/>
            <person name="Sun R."/>
            <person name="Suzuki Y."/>
            <person name="Takenaka M."/>
            <person name="Takezawa D."/>
            <person name="Tomogane H."/>
            <person name="Tsuzuki M."/>
            <person name="Ueda T."/>
            <person name="Umeda M."/>
            <person name="Ward J.M."/>
            <person name="Watanabe Y."/>
            <person name="Yazaki K."/>
            <person name="Yokoyama R."/>
            <person name="Yoshitake Y."/>
            <person name="Yotsui I."/>
            <person name="Zachgo S."/>
            <person name="Schmutz J."/>
        </authorList>
    </citation>
    <scope>NUCLEOTIDE SEQUENCE [LARGE SCALE GENOMIC DNA]</scope>
    <source>
        <strain evidence="4">Tak-1</strain>
    </source>
</reference>
<gene>
    <name evidence="3" type="ORF">MARPO_0110s0048</name>
</gene>
<dbReference type="PANTHER" id="PTHR33827:SF7">
    <property type="entry name" value="PROTEIN SAWADEE HOMEODOMAIN HOMOLOG 2"/>
    <property type="match status" value="1"/>
</dbReference>
<protein>
    <recommendedName>
        <fullName evidence="2">SAWADEE domain-containing protein</fullName>
    </recommendedName>
</protein>
<feature type="domain" description="SAWADEE" evidence="2">
    <location>
        <begin position="117"/>
        <end position="243"/>
    </location>
</feature>
<dbReference type="AlphaFoldDB" id="A0A2R6WCI9"/>
<feature type="compositionally biased region" description="Polar residues" evidence="1">
    <location>
        <begin position="62"/>
        <end position="74"/>
    </location>
</feature>
<reference evidence="3" key="2">
    <citation type="submission" date="2017-12" db="EMBL/GenBank/DDBJ databases">
        <title>WGS assembly of Marchantia polymorpha.</title>
        <authorList>
            <person name="Bowman J.L."/>
            <person name="Kohchi T."/>
            <person name="Yamato K.T."/>
            <person name="Jenkins J."/>
            <person name="Shu S."/>
            <person name="Ishizaki K."/>
            <person name="Yamaoka S."/>
            <person name="Nishihama R."/>
            <person name="Nakamura Y."/>
            <person name="Berger F."/>
            <person name="Adam C."/>
            <person name="Aki S.S."/>
            <person name="Althoff F."/>
            <person name="Araki T."/>
            <person name="Arteaga-Vazquez M.A."/>
            <person name="Balasubrmanian S."/>
            <person name="Bauer D."/>
            <person name="Boehm C.R."/>
            <person name="Briginshaw L."/>
            <person name="Caballero-Perez J."/>
            <person name="Catarino B."/>
            <person name="Chen F."/>
            <person name="Chiyoda S."/>
            <person name="Chovatia M."/>
            <person name="Davies K.M."/>
            <person name="Delmans M."/>
            <person name="Demura T."/>
            <person name="Dierschke T."/>
            <person name="Dolan L."/>
            <person name="Dorantes-Acosta A.E."/>
            <person name="Eklund D.M."/>
            <person name="Florent S.N."/>
            <person name="Flores-Sandoval E."/>
            <person name="Fujiyama A."/>
            <person name="Fukuzawa H."/>
            <person name="Galik B."/>
            <person name="Grimanelli D."/>
            <person name="Grimwood J."/>
            <person name="Grossniklaus U."/>
            <person name="Hamada T."/>
            <person name="Haseloff J."/>
            <person name="Hetherington A.J."/>
            <person name="Higo A."/>
            <person name="Hirakawa Y."/>
            <person name="Hundley H.N."/>
            <person name="Ikeda Y."/>
            <person name="Inoue K."/>
            <person name="Inoue S."/>
            <person name="Ishida S."/>
            <person name="Jia Q."/>
            <person name="Kakita M."/>
            <person name="Kanazawa T."/>
            <person name="Kawai Y."/>
            <person name="Kawashima T."/>
            <person name="Kennedy M."/>
            <person name="Kinose K."/>
            <person name="Kinoshita T."/>
            <person name="Kohara Y."/>
            <person name="Koide E."/>
            <person name="Komatsu K."/>
            <person name="Kopischke S."/>
            <person name="Kubo M."/>
            <person name="Kyozuka J."/>
            <person name="Lagercrantz U."/>
            <person name="Lin S.S."/>
            <person name="Lindquist E."/>
            <person name="Lipzen A.M."/>
            <person name="Lu C."/>
            <person name="Luna E.D."/>
            <person name="Martienssen R.A."/>
            <person name="Minamino N."/>
            <person name="Mizutani M."/>
            <person name="Mizutani M."/>
            <person name="Mochizuki N."/>
            <person name="Monte I."/>
            <person name="Mosher R."/>
            <person name="Nagasaki H."/>
            <person name="Nakagami H."/>
            <person name="Naramoto S."/>
            <person name="Nishitani K."/>
            <person name="Ohtani M."/>
            <person name="Okamoto T."/>
            <person name="Okumura M."/>
            <person name="Phillips J."/>
            <person name="Pollak B."/>
            <person name="Reinders A."/>
            <person name="Roevekamp M."/>
            <person name="Sano R."/>
            <person name="Sawa S."/>
            <person name="Schmid M.W."/>
            <person name="Shirakawa M."/>
            <person name="Solano R."/>
            <person name="Spunde A."/>
            <person name="Suetsugu N."/>
            <person name="Sugano S."/>
            <person name="Sugiyama A."/>
            <person name="Sun R."/>
            <person name="Suzuki Y."/>
            <person name="Takenaka M."/>
            <person name="Takezawa D."/>
            <person name="Tomogane H."/>
            <person name="Tsuzuki M."/>
            <person name="Ueda T."/>
            <person name="Umeda M."/>
            <person name="Ward J.M."/>
            <person name="Watanabe Y."/>
            <person name="Yazaki K."/>
            <person name="Yokoyama R."/>
            <person name="Yoshitake Y."/>
            <person name="Yotsui I."/>
            <person name="Zachgo S."/>
            <person name="Schmutz J."/>
        </authorList>
    </citation>
    <scope>NUCLEOTIDE SEQUENCE [LARGE SCALE GENOMIC DNA]</scope>
    <source>
        <strain evidence="3">Tak-1</strain>
    </source>
</reference>
<dbReference type="OrthoDB" id="1885884at2759"/>
<proteinExistence type="predicted"/>
<dbReference type="Gene3D" id="2.30.30.140">
    <property type="match status" value="1"/>
</dbReference>
<evidence type="ECO:0000259" key="2">
    <source>
        <dbReference type="Pfam" id="PF16719"/>
    </source>
</evidence>
<feature type="region of interest" description="Disordered" evidence="1">
    <location>
        <begin position="47"/>
        <end position="75"/>
    </location>
</feature>
<accession>A0A2R6WCI9</accession>
<evidence type="ECO:0000256" key="1">
    <source>
        <dbReference type="SAM" id="MobiDB-lite"/>
    </source>
</evidence>
<dbReference type="Gramene" id="Mp8g13690.1">
    <property type="protein sequence ID" value="Mp8g13690.1.cds1"/>
    <property type="gene ID" value="Mp8g13690"/>
</dbReference>
<dbReference type="InterPro" id="IPR039276">
    <property type="entry name" value="SHH1/2"/>
</dbReference>
<organism evidence="3 4">
    <name type="scientific">Marchantia polymorpha</name>
    <name type="common">Common liverwort</name>
    <name type="synonym">Marchantia aquatica</name>
    <dbReference type="NCBI Taxonomy" id="3197"/>
    <lineage>
        <taxon>Eukaryota</taxon>
        <taxon>Viridiplantae</taxon>
        <taxon>Streptophyta</taxon>
        <taxon>Embryophyta</taxon>
        <taxon>Marchantiophyta</taxon>
        <taxon>Marchantiopsida</taxon>
        <taxon>Marchantiidae</taxon>
        <taxon>Marchantiales</taxon>
        <taxon>Marchantiaceae</taxon>
        <taxon>Marchantia</taxon>
    </lineage>
</organism>
<dbReference type="EMBL" id="KZ772782">
    <property type="protein sequence ID" value="PTQ31559.1"/>
    <property type="molecule type" value="Genomic_DNA"/>
</dbReference>
<evidence type="ECO:0000313" key="4">
    <source>
        <dbReference type="Proteomes" id="UP000244005"/>
    </source>
</evidence>
<dbReference type="Gene3D" id="2.40.50.40">
    <property type="match status" value="1"/>
</dbReference>